<keyword evidence="2" id="KW-1185">Reference proteome</keyword>
<organism evidence="1 2">
    <name type="scientific">Desulfocucumis palustris</name>
    <dbReference type="NCBI Taxonomy" id="1898651"/>
    <lineage>
        <taxon>Bacteria</taxon>
        <taxon>Bacillati</taxon>
        <taxon>Bacillota</taxon>
        <taxon>Clostridia</taxon>
        <taxon>Eubacteriales</taxon>
        <taxon>Desulfocucumaceae</taxon>
        <taxon>Desulfocucumis</taxon>
    </lineage>
</organism>
<evidence type="ECO:0000313" key="1">
    <source>
        <dbReference type="EMBL" id="GBF33000.1"/>
    </source>
</evidence>
<sequence>MDMIDFKKLYGLLEDVTPLKEDCGGLCGARCCTEWDKGVGVLLLPGEEKMFGEKDWCRLAELPPEEQPFPGENSYLLYCRGTCPREERPLLCRTFPLAPFMDENDGVKLILDEDGLLVCPLVKLGKMERLDPHFIGNVLQVWRELAGKKFARAYIENYTARVKSQMEQPWRKLLGLL</sequence>
<dbReference type="RefSeq" id="WP_104371445.1">
    <property type="nucleotide sequence ID" value="NZ_BFAV01000071.1"/>
</dbReference>
<protein>
    <submittedName>
        <fullName evidence="1">Uncharacterized protein</fullName>
    </submittedName>
</protein>
<evidence type="ECO:0000313" key="2">
    <source>
        <dbReference type="Proteomes" id="UP000239549"/>
    </source>
</evidence>
<accession>A0A2L2XA99</accession>
<dbReference type="Proteomes" id="UP000239549">
    <property type="component" value="Unassembled WGS sequence"/>
</dbReference>
<dbReference type="EMBL" id="BFAV01000071">
    <property type="protein sequence ID" value="GBF33000.1"/>
    <property type="molecule type" value="Genomic_DNA"/>
</dbReference>
<dbReference type="OrthoDB" id="8438824at2"/>
<dbReference type="AlphaFoldDB" id="A0A2L2XA99"/>
<gene>
    <name evidence="1" type="ORF">DCCM_2097</name>
</gene>
<proteinExistence type="predicted"/>
<reference evidence="2" key="1">
    <citation type="submission" date="2018-02" db="EMBL/GenBank/DDBJ databases">
        <title>Genome sequence of Desulfocucumis palustris strain NAW-5.</title>
        <authorList>
            <person name="Watanabe M."/>
            <person name="Kojima H."/>
            <person name="Fukui M."/>
        </authorList>
    </citation>
    <scope>NUCLEOTIDE SEQUENCE [LARGE SCALE GENOMIC DNA]</scope>
    <source>
        <strain evidence="2">NAW-5</strain>
    </source>
</reference>
<comment type="caution">
    <text evidence="1">The sequence shown here is derived from an EMBL/GenBank/DDBJ whole genome shotgun (WGS) entry which is preliminary data.</text>
</comment>
<name>A0A2L2XA99_9FIRM</name>